<dbReference type="STRING" id="1547283.A9C19_06370"/>
<dbReference type="PIRSF" id="PIRSF021292">
    <property type="entry name" value="Competence_ComGD"/>
    <property type="match status" value="1"/>
</dbReference>
<dbReference type="Pfam" id="PF07963">
    <property type="entry name" value="N_methyl"/>
    <property type="match status" value="1"/>
</dbReference>
<evidence type="ECO:0000313" key="5">
    <source>
        <dbReference type="Proteomes" id="UP000181936"/>
    </source>
</evidence>
<reference evidence="4 5" key="1">
    <citation type="journal article" date="2016" name="Sci. Rep.">
        <title>Complete genome sequence and transcriptomic analysis of a novel marine strain Bacillus weihaiensis reveals the mechanism of brown algae degradation.</title>
        <authorList>
            <person name="Zhu Y."/>
            <person name="Chen P."/>
            <person name="Bao Y."/>
            <person name="Men Y."/>
            <person name="Zeng Y."/>
            <person name="Yang J."/>
            <person name="Sun J."/>
            <person name="Sun Y."/>
        </authorList>
    </citation>
    <scope>NUCLEOTIDE SEQUENCE [LARGE SCALE GENOMIC DNA]</scope>
    <source>
        <strain evidence="4 5">Alg07</strain>
    </source>
</reference>
<evidence type="ECO:0000313" key="4">
    <source>
        <dbReference type="EMBL" id="APH04401.1"/>
    </source>
</evidence>
<gene>
    <name evidence="4" type="ORF">A9C19_06370</name>
</gene>
<dbReference type="InterPro" id="IPR012902">
    <property type="entry name" value="N_methyl_site"/>
</dbReference>
<dbReference type="NCBIfam" id="TIGR02532">
    <property type="entry name" value="IV_pilin_GFxxxE"/>
    <property type="match status" value="1"/>
</dbReference>
<protein>
    <recommendedName>
        <fullName evidence="6">Prepilin-type N-terminal cleavage/methylation domain-containing protein</fullName>
    </recommendedName>
</protein>
<dbReference type="GO" id="GO:0030420">
    <property type="term" value="P:establishment of competence for transformation"/>
    <property type="evidence" value="ECO:0007669"/>
    <property type="project" value="UniProtKB-KW"/>
</dbReference>
<evidence type="ECO:0000256" key="3">
    <source>
        <dbReference type="SAM" id="Phobius"/>
    </source>
</evidence>
<dbReference type="InterPro" id="IPR016785">
    <property type="entry name" value="ComGD"/>
</dbReference>
<name>A0A1L3MPX3_9BACI</name>
<dbReference type="InterPro" id="IPR045584">
    <property type="entry name" value="Pilin-like"/>
</dbReference>
<dbReference type="RefSeq" id="WP_072579189.1">
    <property type="nucleotide sequence ID" value="NZ_CP016020.1"/>
</dbReference>
<feature type="transmembrane region" description="Helical" evidence="3">
    <location>
        <begin position="12"/>
        <end position="33"/>
    </location>
</feature>
<dbReference type="SUPFAM" id="SSF54523">
    <property type="entry name" value="Pili subunits"/>
    <property type="match status" value="1"/>
</dbReference>
<comment type="subcellular location">
    <subcellularLocation>
        <location evidence="1">Cell surface</location>
    </subcellularLocation>
</comment>
<dbReference type="OrthoDB" id="1653576at2"/>
<sequence length="149" mass="16858">MRHLQANKQRGFTLLESLIVLSIVSIMSMVLLINITTIHKQKTIETFLNTLHDDLLFSQQYALVNGKTVIILFSESEKKYYVTHSLGVKILARSYPSSISIEGATLENRVIYNNFGSISKSGTILVKHAKDTYRLVVYLGKGRVKIEKI</sequence>
<dbReference type="GO" id="GO:0009986">
    <property type="term" value="C:cell surface"/>
    <property type="evidence" value="ECO:0007669"/>
    <property type="project" value="UniProtKB-SubCell"/>
</dbReference>
<keyword evidence="3" id="KW-0472">Membrane</keyword>
<evidence type="ECO:0000256" key="2">
    <source>
        <dbReference type="ARBA" id="ARBA00023287"/>
    </source>
</evidence>
<evidence type="ECO:0008006" key="6">
    <source>
        <dbReference type="Google" id="ProtNLM"/>
    </source>
</evidence>
<dbReference type="NCBIfam" id="NF040982">
    <property type="entry name" value="ComGD"/>
    <property type="match status" value="1"/>
</dbReference>
<keyword evidence="3" id="KW-1133">Transmembrane helix</keyword>
<dbReference type="Proteomes" id="UP000181936">
    <property type="component" value="Chromosome"/>
</dbReference>
<keyword evidence="3" id="KW-0812">Transmembrane</keyword>
<organism evidence="4 5">
    <name type="scientific">Bacillus weihaiensis</name>
    <dbReference type="NCBI Taxonomy" id="1547283"/>
    <lineage>
        <taxon>Bacteria</taxon>
        <taxon>Bacillati</taxon>
        <taxon>Bacillota</taxon>
        <taxon>Bacilli</taxon>
        <taxon>Bacillales</taxon>
        <taxon>Bacillaceae</taxon>
        <taxon>Bacillus</taxon>
    </lineage>
</organism>
<dbReference type="PROSITE" id="PS00409">
    <property type="entry name" value="PROKAR_NTER_METHYL"/>
    <property type="match status" value="1"/>
</dbReference>
<evidence type="ECO:0000256" key="1">
    <source>
        <dbReference type="ARBA" id="ARBA00004241"/>
    </source>
</evidence>
<dbReference type="EMBL" id="CP016020">
    <property type="protein sequence ID" value="APH04401.1"/>
    <property type="molecule type" value="Genomic_DNA"/>
</dbReference>
<dbReference type="KEGG" id="bwh:A9C19_06370"/>
<accession>A0A1L3MPX3</accession>
<keyword evidence="2" id="KW-0178">Competence</keyword>
<proteinExistence type="predicted"/>
<keyword evidence="5" id="KW-1185">Reference proteome</keyword>
<dbReference type="AlphaFoldDB" id="A0A1L3MPX3"/>